<organism evidence="1 2">
    <name type="scientific">Sphaeroforma arctica JP610</name>
    <dbReference type="NCBI Taxonomy" id="667725"/>
    <lineage>
        <taxon>Eukaryota</taxon>
        <taxon>Ichthyosporea</taxon>
        <taxon>Ichthyophonida</taxon>
        <taxon>Sphaeroforma</taxon>
    </lineage>
</organism>
<dbReference type="RefSeq" id="XP_014153790.1">
    <property type="nucleotide sequence ID" value="XM_014298315.1"/>
</dbReference>
<gene>
    <name evidence="1" type="ORF">SARC_07727</name>
</gene>
<dbReference type="GeneID" id="25908231"/>
<dbReference type="EMBL" id="KQ242228">
    <property type="protein sequence ID" value="KNC79888.1"/>
    <property type="molecule type" value="Genomic_DNA"/>
</dbReference>
<keyword evidence="2" id="KW-1185">Reference proteome</keyword>
<evidence type="ECO:0000313" key="1">
    <source>
        <dbReference type="EMBL" id="KNC79888.1"/>
    </source>
</evidence>
<dbReference type="AlphaFoldDB" id="A0A0L0FVB4"/>
<name>A0A0L0FVB4_9EUKA</name>
<accession>A0A0L0FVB4</accession>
<reference evidence="1 2" key="1">
    <citation type="submission" date="2011-02" db="EMBL/GenBank/DDBJ databases">
        <title>The Genome Sequence of Sphaeroforma arctica JP610.</title>
        <authorList>
            <consortium name="The Broad Institute Genome Sequencing Platform"/>
            <person name="Russ C."/>
            <person name="Cuomo C."/>
            <person name="Young S.K."/>
            <person name="Zeng Q."/>
            <person name="Gargeya S."/>
            <person name="Alvarado L."/>
            <person name="Berlin A."/>
            <person name="Chapman S.B."/>
            <person name="Chen Z."/>
            <person name="Freedman E."/>
            <person name="Gellesch M."/>
            <person name="Goldberg J."/>
            <person name="Griggs A."/>
            <person name="Gujja S."/>
            <person name="Heilman E."/>
            <person name="Heiman D."/>
            <person name="Howarth C."/>
            <person name="Mehta T."/>
            <person name="Neiman D."/>
            <person name="Pearson M."/>
            <person name="Roberts A."/>
            <person name="Saif S."/>
            <person name="Shea T."/>
            <person name="Shenoy N."/>
            <person name="Sisk P."/>
            <person name="Stolte C."/>
            <person name="Sykes S."/>
            <person name="White J."/>
            <person name="Yandava C."/>
            <person name="Burger G."/>
            <person name="Gray M.W."/>
            <person name="Holland P.W.H."/>
            <person name="King N."/>
            <person name="Lang F.B.F."/>
            <person name="Roger A.J."/>
            <person name="Ruiz-Trillo I."/>
            <person name="Haas B."/>
            <person name="Nusbaum C."/>
            <person name="Birren B."/>
        </authorList>
    </citation>
    <scope>NUCLEOTIDE SEQUENCE [LARGE SCALE GENOMIC DNA]</scope>
    <source>
        <strain evidence="1 2">JP610</strain>
    </source>
</reference>
<proteinExistence type="predicted"/>
<dbReference type="Proteomes" id="UP000054560">
    <property type="component" value="Unassembled WGS sequence"/>
</dbReference>
<protein>
    <submittedName>
        <fullName evidence="1">Uncharacterized protein</fullName>
    </submittedName>
</protein>
<sequence>MTHYGDGTEMVPLHFWEDKHVEVFEKFTYNKRPLGTFPGALRDIKEDTVCFKTIHFQYDDEMTARLRGHSNLQAKHESSMSQISDPLTADKHFVNTNYYKMLQLASGFQKKMHKSFKVDQIPMIPNRCLLITRREGRNGHDTFREIVNEAMGNRT</sequence>
<evidence type="ECO:0000313" key="2">
    <source>
        <dbReference type="Proteomes" id="UP000054560"/>
    </source>
</evidence>